<evidence type="ECO:0000259" key="1">
    <source>
        <dbReference type="PROSITE" id="PS50851"/>
    </source>
</evidence>
<accession>A0A024E9X8</accession>
<dbReference type="GO" id="GO:0006935">
    <property type="term" value="P:chemotaxis"/>
    <property type="evidence" value="ECO:0007669"/>
    <property type="project" value="InterPro"/>
</dbReference>
<reference evidence="2 3" key="1">
    <citation type="journal article" date="2012" name="J. Bacteriol.">
        <title>Genome sequence of cold-adapted Pseudomonas mandelii strain JR-1.</title>
        <authorList>
            <person name="Jang S.H."/>
            <person name="Kim J."/>
            <person name="Kim J."/>
            <person name="Hong S."/>
            <person name="Lee C."/>
        </authorList>
    </citation>
    <scope>NUCLEOTIDE SEQUENCE [LARGE SCALE GENOMIC DNA]</scope>
    <source>
        <strain evidence="2 3">JR-1</strain>
    </source>
</reference>
<dbReference type="OrthoDB" id="21913at2"/>
<dbReference type="Pfam" id="PF01584">
    <property type="entry name" value="CheW"/>
    <property type="match status" value="1"/>
</dbReference>
<proteinExistence type="predicted"/>
<dbReference type="PROSITE" id="PS50851">
    <property type="entry name" value="CHEW"/>
    <property type="match status" value="1"/>
</dbReference>
<feature type="domain" description="CheW-like" evidence="1">
    <location>
        <begin position="16"/>
        <end position="160"/>
    </location>
</feature>
<dbReference type="Gene3D" id="2.30.30.40">
    <property type="entry name" value="SH3 Domains"/>
    <property type="match status" value="1"/>
</dbReference>
<dbReference type="AlphaFoldDB" id="A0A024E9X8"/>
<protein>
    <submittedName>
        <fullName evidence="2">CheW protein</fullName>
    </submittedName>
</protein>
<dbReference type="Proteomes" id="UP000026913">
    <property type="component" value="Chromosome"/>
</dbReference>
<dbReference type="SUPFAM" id="SSF50341">
    <property type="entry name" value="CheW-like"/>
    <property type="match status" value="1"/>
</dbReference>
<evidence type="ECO:0000313" key="3">
    <source>
        <dbReference type="Proteomes" id="UP000026913"/>
    </source>
</evidence>
<evidence type="ECO:0000313" key="2">
    <source>
        <dbReference type="EMBL" id="AHZ69426.1"/>
    </source>
</evidence>
<dbReference type="InterPro" id="IPR002545">
    <property type="entry name" value="CheW-lke_dom"/>
</dbReference>
<dbReference type="InterPro" id="IPR039315">
    <property type="entry name" value="CheW"/>
</dbReference>
<dbReference type="RefSeq" id="WP_010462934.1">
    <property type="nucleotide sequence ID" value="NZ_CP005960.1"/>
</dbReference>
<dbReference type="PANTHER" id="PTHR22617:SF43">
    <property type="entry name" value="PROTEIN PILI"/>
    <property type="match status" value="1"/>
</dbReference>
<organism evidence="2 3">
    <name type="scientific">Pseudomonas mandelii JR-1</name>
    <dbReference type="NCBI Taxonomy" id="1147786"/>
    <lineage>
        <taxon>Bacteria</taxon>
        <taxon>Pseudomonadati</taxon>
        <taxon>Pseudomonadota</taxon>
        <taxon>Gammaproteobacteria</taxon>
        <taxon>Pseudomonadales</taxon>
        <taxon>Pseudomonadaceae</taxon>
        <taxon>Pseudomonas</taxon>
    </lineage>
</organism>
<dbReference type="PANTHER" id="PTHR22617">
    <property type="entry name" value="CHEMOTAXIS SENSOR HISTIDINE KINASE-RELATED"/>
    <property type="match status" value="1"/>
</dbReference>
<dbReference type="SMART" id="SM00260">
    <property type="entry name" value="CheW"/>
    <property type="match status" value="1"/>
</dbReference>
<dbReference type="Gene3D" id="2.40.50.180">
    <property type="entry name" value="CheA-289, Domain 4"/>
    <property type="match status" value="1"/>
</dbReference>
<name>A0A024E9X8_9PSED</name>
<dbReference type="GO" id="GO:0007165">
    <property type="term" value="P:signal transduction"/>
    <property type="evidence" value="ECO:0007669"/>
    <property type="project" value="InterPro"/>
</dbReference>
<dbReference type="InterPro" id="IPR036061">
    <property type="entry name" value="CheW-like_dom_sf"/>
</dbReference>
<dbReference type="GO" id="GO:0005829">
    <property type="term" value="C:cytosol"/>
    <property type="evidence" value="ECO:0007669"/>
    <property type="project" value="TreeGrafter"/>
</dbReference>
<dbReference type="HOGENOM" id="CLU_048995_7_0_6"/>
<dbReference type="EMBL" id="CP005960">
    <property type="protein sequence ID" value="AHZ69426.1"/>
    <property type="molecule type" value="Genomic_DNA"/>
</dbReference>
<gene>
    <name evidence="2" type="ORF">OU5_2347</name>
</gene>
<sequence>MSELAAKHSTVMPARHALFLLFRIGNERYALQAREVAEVLPRLPLKPIAKAPDWVAGVFAYRGAVVPVIDLSALTFGEPAQSRTSTRLVLVHYWPDEQTPSQLLGLILEQATDTLRCNPADFKPYGLDNRQAPYLGPVREDAQGLLQWVRVADLLDEQVRALLFPSPPLATALLEDRS</sequence>
<dbReference type="KEGG" id="pman:OU5_2347"/>